<sequence>MGVTKIRTKDPNDDKLMEICREETSSTCTRIKWTTHQDVDTIIPPDGTVAIVVDVRDIKAAIRIFAKQDDDYIDGVGTEAAGHLVVVPWQSSWFYHCTGTPRVGHVAGG</sequence>
<proteinExistence type="predicted"/>
<accession>A0A6A7ALS0</accession>
<gene>
    <name evidence="1" type="ORF">T440DRAFT_112458</name>
</gene>
<dbReference type="EMBL" id="MU006495">
    <property type="protein sequence ID" value="KAF2843883.1"/>
    <property type="molecule type" value="Genomic_DNA"/>
</dbReference>
<dbReference type="AlphaFoldDB" id="A0A6A7ALS0"/>
<name>A0A6A7ALS0_9PLEO</name>
<evidence type="ECO:0000313" key="2">
    <source>
        <dbReference type="Proteomes" id="UP000799423"/>
    </source>
</evidence>
<organism evidence="1 2">
    <name type="scientific">Plenodomus tracheiphilus IPT5</name>
    <dbReference type="NCBI Taxonomy" id="1408161"/>
    <lineage>
        <taxon>Eukaryota</taxon>
        <taxon>Fungi</taxon>
        <taxon>Dikarya</taxon>
        <taxon>Ascomycota</taxon>
        <taxon>Pezizomycotina</taxon>
        <taxon>Dothideomycetes</taxon>
        <taxon>Pleosporomycetidae</taxon>
        <taxon>Pleosporales</taxon>
        <taxon>Pleosporineae</taxon>
        <taxon>Leptosphaeriaceae</taxon>
        <taxon>Plenodomus</taxon>
    </lineage>
</organism>
<protein>
    <submittedName>
        <fullName evidence="1">Uncharacterized protein</fullName>
    </submittedName>
</protein>
<reference evidence="1" key="1">
    <citation type="submission" date="2020-01" db="EMBL/GenBank/DDBJ databases">
        <authorList>
            <consortium name="DOE Joint Genome Institute"/>
            <person name="Haridas S."/>
            <person name="Albert R."/>
            <person name="Binder M."/>
            <person name="Bloem J."/>
            <person name="Labutti K."/>
            <person name="Salamov A."/>
            <person name="Andreopoulos B."/>
            <person name="Baker S.E."/>
            <person name="Barry K."/>
            <person name="Bills G."/>
            <person name="Bluhm B.H."/>
            <person name="Cannon C."/>
            <person name="Castanera R."/>
            <person name="Culley D.E."/>
            <person name="Daum C."/>
            <person name="Ezra D."/>
            <person name="Gonzalez J.B."/>
            <person name="Henrissat B."/>
            <person name="Kuo A."/>
            <person name="Liang C."/>
            <person name="Lipzen A."/>
            <person name="Lutzoni F."/>
            <person name="Magnuson J."/>
            <person name="Mondo S."/>
            <person name="Nolan M."/>
            <person name="Ohm R."/>
            <person name="Pangilinan J."/>
            <person name="Park H.-J."/>
            <person name="Ramirez L."/>
            <person name="Alfaro M."/>
            <person name="Sun H."/>
            <person name="Tritt A."/>
            <person name="Yoshinaga Y."/>
            <person name="Zwiers L.-H."/>
            <person name="Turgeon B.G."/>
            <person name="Goodwin S.B."/>
            <person name="Spatafora J.W."/>
            <person name="Crous P.W."/>
            <person name="Grigoriev I.V."/>
        </authorList>
    </citation>
    <scope>NUCLEOTIDE SEQUENCE</scope>
    <source>
        <strain evidence="1">IPT5</strain>
    </source>
</reference>
<dbReference type="Proteomes" id="UP000799423">
    <property type="component" value="Unassembled WGS sequence"/>
</dbReference>
<evidence type="ECO:0000313" key="1">
    <source>
        <dbReference type="EMBL" id="KAF2843883.1"/>
    </source>
</evidence>
<keyword evidence="2" id="KW-1185">Reference proteome</keyword>
<dbReference type="OrthoDB" id="5228066at2759"/>